<comment type="similarity">
    <text evidence="1">Belongs to the short-chain dehydrogenases/reductases (SDR) family.</text>
</comment>
<dbReference type="InterPro" id="IPR036291">
    <property type="entry name" value="NAD(P)-bd_dom_sf"/>
</dbReference>
<dbReference type="Pfam" id="PF13561">
    <property type="entry name" value="adh_short_C2"/>
    <property type="match status" value="1"/>
</dbReference>
<evidence type="ECO:0000259" key="2">
    <source>
        <dbReference type="SMART" id="SM00822"/>
    </source>
</evidence>
<sequence length="261" mass="27115">MTTPGLLTDRVVLVTGAARGIGYAVAEAVLAQGGRVVLGDIDAPACREAAARLGGERAGAHALAFDVSAAAEVEAAHEKIAYRFGRLDGLVNNAAILDEGGVADTDPDRFEAVLSVNLTSMLRMTRAMLPLLRKSEDAAIVNTLSTQAFFGQPNTLAYAAAKGGAASVTRSMAVDLAPFGIRANGVAPGFVDTRMAVTSEGTHEHADPAFREFYLERRRIPLGRAGTAEDCAGAFVFLLSPLSAYVTGQVLCVDGGLSATY</sequence>
<dbReference type="PANTHER" id="PTHR42760">
    <property type="entry name" value="SHORT-CHAIN DEHYDROGENASES/REDUCTASES FAMILY MEMBER"/>
    <property type="match status" value="1"/>
</dbReference>
<feature type="domain" description="Ketoreductase" evidence="2">
    <location>
        <begin position="10"/>
        <end position="189"/>
    </location>
</feature>
<dbReference type="PROSITE" id="PS00061">
    <property type="entry name" value="ADH_SHORT"/>
    <property type="match status" value="1"/>
</dbReference>
<dbReference type="SMART" id="SM00822">
    <property type="entry name" value="PKS_KR"/>
    <property type="match status" value="1"/>
</dbReference>
<gene>
    <name evidence="3" type="ORF">SAMN05444007_11082</name>
</gene>
<dbReference type="CDD" id="cd05233">
    <property type="entry name" value="SDR_c"/>
    <property type="match status" value="1"/>
</dbReference>
<evidence type="ECO:0000256" key="1">
    <source>
        <dbReference type="ARBA" id="ARBA00006484"/>
    </source>
</evidence>
<keyword evidence="4" id="KW-1185">Reference proteome</keyword>
<name>A0A1H7D8X7_9RHOB</name>
<dbReference type="GO" id="GO:0016616">
    <property type="term" value="F:oxidoreductase activity, acting on the CH-OH group of donors, NAD or NADP as acceptor"/>
    <property type="evidence" value="ECO:0007669"/>
    <property type="project" value="TreeGrafter"/>
</dbReference>
<proteinExistence type="inferred from homology"/>
<dbReference type="STRING" id="1227549.SAMN05444007_11082"/>
<organism evidence="3 4">
    <name type="scientific">Cribrihabitans marinus</name>
    <dbReference type="NCBI Taxonomy" id="1227549"/>
    <lineage>
        <taxon>Bacteria</taxon>
        <taxon>Pseudomonadati</taxon>
        <taxon>Pseudomonadota</taxon>
        <taxon>Alphaproteobacteria</taxon>
        <taxon>Rhodobacterales</taxon>
        <taxon>Paracoccaceae</taxon>
        <taxon>Cribrihabitans</taxon>
    </lineage>
</organism>
<dbReference type="InterPro" id="IPR020904">
    <property type="entry name" value="Sc_DH/Rdtase_CS"/>
</dbReference>
<protein>
    <submittedName>
        <fullName evidence="3">Glucose 1-dehydrogenase</fullName>
    </submittedName>
</protein>
<evidence type="ECO:0000313" key="3">
    <source>
        <dbReference type="EMBL" id="SEJ98283.1"/>
    </source>
</evidence>
<reference evidence="3 4" key="1">
    <citation type="submission" date="2016-10" db="EMBL/GenBank/DDBJ databases">
        <authorList>
            <person name="de Groot N.N."/>
        </authorList>
    </citation>
    <scope>NUCLEOTIDE SEQUENCE [LARGE SCALE GENOMIC DNA]</scope>
    <source>
        <strain evidence="3 4">DSM 29340</strain>
    </source>
</reference>
<dbReference type="PRINTS" id="PR00080">
    <property type="entry name" value="SDRFAMILY"/>
</dbReference>
<dbReference type="PRINTS" id="PR00081">
    <property type="entry name" value="GDHRDH"/>
</dbReference>
<dbReference type="GO" id="GO:0030497">
    <property type="term" value="P:fatty acid elongation"/>
    <property type="evidence" value="ECO:0007669"/>
    <property type="project" value="TreeGrafter"/>
</dbReference>
<dbReference type="SUPFAM" id="SSF51735">
    <property type="entry name" value="NAD(P)-binding Rossmann-fold domains"/>
    <property type="match status" value="1"/>
</dbReference>
<dbReference type="Gene3D" id="3.40.50.720">
    <property type="entry name" value="NAD(P)-binding Rossmann-like Domain"/>
    <property type="match status" value="1"/>
</dbReference>
<evidence type="ECO:0000313" key="4">
    <source>
        <dbReference type="Proteomes" id="UP000199379"/>
    </source>
</evidence>
<dbReference type="EMBL" id="FNYD01000010">
    <property type="protein sequence ID" value="SEJ98283.1"/>
    <property type="molecule type" value="Genomic_DNA"/>
</dbReference>
<dbReference type="OrthoDB" id="9779623at2"/>
<dbReference type="PANTHER" id="PTHR42760:SF135">
    <property type="entry name" value="BLL7886 PROTEIN"/>
    <property type="match status" value="1"/>
</dbReference>
<dbReference type="InterPro" id="IPR002347">
    <property type="entry name" value="SDR_fam"/>
</dbReference>
<accession>A0A1H7D8X7</accession>
<dbReference type="InterPro" id="IPR057326">
    <property type="entry name" value="KR_dom"/>
</dbReference>
<dbReference type="AlphaFoldDB" id="A0A1H7D8X7"/>
<dbReference type="Proteomes" id="UP000199379">
    <property type="component" value="Unassembled WGS sequence"/>
</dbReference>
<dbReference type="RefSeq" id="WP_092369577.1">
    <property type="nucleotide sequence ID" value="NZ_BMGV01000010.1"/>
</dbReference>
<dbReference type="FunFam" id="3.40.50.720:FF:000084">
    <property type="entry name" value="Short-chain dehydrogenase reductase"/>
    <property type="match status" value="1"/>
</dbReference>